<keyword evidence="3 5" id="KW-0687">Ribonucleoprotein</keyword>
<evidence type="ECO:0000313" key="8">
    <source>
        <dbReference type="EMBL" id="PIW66893.1"/>
    </source>
</evidence>
<evidence type="ECO:0000256" key="5">
    <source>
        <dbReference type="HAMAP-Rule" id="MF_00270"/>
    </source>
</evidence>
<dbReference type="InterPro" id="IPR036870">
    <property type="entry name" value="Ribosomal_bS18_sf"/>
</dbReference>
<evidence type="ECO:0000256" key="1">
    <source>
        <dbReference type="ARBA" id="ARBA00005589"/>
    </source>
</evidence>
<dbReference type="HAMAP" id="MF_00270">
    <property type="entry name" value="Ribosomal_bS18"/>
    <property type="match status" value="1"/>
</dbReference>
<dbReference type="Gene3D" id="4.10.640.10">
    <property type="entry name" value="Ribosomal protein S18"/>
    <property type="match status" value="1"/>
</dbReference>
<name>A0A2J0LMU0_9BACT</name>
<dbReference type="PRINTS" id="PR00974">
    <property type="entry name" value="RIBOSOMALS18"/>
</dbReference>
<dbReference type="PROSITE" id="PS00057">
    <property type="entry name" value="RIBOSOMAL_S18"/>
    <property type="match status" value="1"/>
</dbReference>
<dbReference type="Proteomes" id="UP000231267">
    <property type="component" value="Unassembled WGS sequence"/>
</dbReference>
<comment type="subunit">
    <text evidence="5">Part of the 30S ribosomal subunit. Forms a tight heterodimer with protein bS6.</text>
</comment>
<organism evidence="8 9">
    <name type="scientific">Candidatus Taenaricola geysiri</name>
    <dbReference type="NCBI Taxonomy" id="1974752"/>
    <lineage>
        <taxon>Bacteria</taxon>
        <taxon>Pseudomonadati</taxon>
        <taxon>Candidatus Omnitrophota</taxon>
        <taxon>Candidatus Taenaricola</taxon>
    </lineage>
</organism>
<evidence type="ECO:0000256" key="6">
    <source>
        <dbReference type="RuleBase" id="RU003910"/>
    </source>
</evidence>
<dbReference type="InterPro" id="IPR018275">
    <property type="entry name" value="Ribosomal_bS18_CS"/>
</dbReference>
<dbReference type="GO" id="GO:0003735">
    <property type="term" value="F:structural constituent of ribosome"/>
    <property type="evidence" value="ECO:0007669"/>
    <property type="project" value="InterPro"/>
</dbReference>
<comment type="caution">
    <text evidence="8">The sequence shown here is derived from an EMBL/GenBank/DDBJ whole genome shotgun (WGS) entry which is preliminary data.</text>
</comment>
<comment type="similarity">
    <text evidence="1 5 6">Belongs to the bacterial ribosomal protein bS18 family.</text>
</comment>
<accession>A0A2J0LMU0</accession>
<dbReference type="PANTHER" id="PTHR13479:SF40">
    <property type="entry name" value="SMALL RIBOSOMAL SUBUNIT PROTEIN BS18M"/>
    <property type="match status" value="1"/>
</dbReference>
<feature type="region of interest" description="Disordered" evidence="7">
    <location>
        <begin position="1"/>
        <end position="22"/>
    </location>
</feature>
<dbReference type="InterPro" id="IPR001648">
    <property type="entry name" value="Ribosomal_bS18"/>
</dbReference>
<proteinExistence type="inferred from homology"/>
<gene>
    <name evidence="5 8" type="primary">rpsR</name>
    <name evidence="8" type="ORF">COW11_00985</name>
</gene>
<evidence type="ECO:0000313" key="9">
    <source>
        <dbReference type="Proteomes" id="UP000231267"/>
    </source>
</evidence>
<evidence type="ECO:0000256" key="7">
    <source>
        <dbReference type="SAM" id="MobiDB-lite"/>
    </source>
</evidence>
<dbReference type="GO" id="GO:0006412">
    <property type="term" value="P:translation"/>
    <property type="evidence" value="ECO:0007669"/>
    <property type="project" value="UniProtKB-UniRule"/>
</dbReference>
<keyword evidence="2 5" id="KW-0689">Ribosomal protein</keyword>
<comment type="function">
    <text evidence="5">Binds as a heterodimer with protein bS6 to the central domain of the 16S rRNA, where it helps stabilize the platform of the 30S subunit.</text>
</comment>
<dbReference type="GO" id="GO:0070181">
    <property type="term" value="F:small ribosomal subunit rRNA binding"/>
    <property type="evidence" value="ECO:0007669"/>
    <property type="project" value="TreeGrafter"/>
</dbReference>
<dbReference type="PANTHER" id="PTHR13479">
    <property type="entry name" value="30S RIBOSOMAL PROTEIN S18"/>
    <property type="match status" value="1"/>
</dbReference>
<reference evidence="8 9" key="1">
    <citation type="submission" date="2017-09" db="EMBL/GenBank/DDBJ databases">
        <title>Depth-based differentiation of microbial function through sediment-hosted aquifers and enrichment of novel symbionts in the deep terrestrial subsurface.</title>
        <authorList>
            <person name="Probst A.J."/>
            <person name="Ladd B."/>
            <person name="Jarett J.K."/>
            <person name="Geller-Mcgrath D.E."/>
            <person name="Sieber C.M."/>
            <person name="Emerson J.B."/>
            <person name="Anantharaman K."/>
            <person name="Thomas B.C."/>
            <person name="Malmstrom R."/>
            <person name="Stieglmeier M."/>
            <person name="Klingl A."/>
            <person name="Woyke T."/>
            <person name="Ryan C.M."/>
            <person name="Banfield J.F."/>
        </authorList>
    </citation>
    <scope>NUCLEOTIDE SEQUENCE [LARGE SCALE GENOMIC DNA]</scope>
    <source>
        <strain evidence="8">CG12_big_fil_rev_8_21_14_0_65_43_15</strain>
    </source>
</reference>
<dbReference type="SUPFAM" id="SSF46911">
    <property type="entry name" value="Ribosomal protein S18"/>
    <property type="match status" value="1"/>
</dbReference>
<sequence length="100" mass="11637">MKKKPFKPFNKKPGKFGDSKFKKRTGKKPLFFRKKACKFCIEKIESVDYKDTPRLQKFITERGKVTPSRLSGLCATHQRVLIKAINRARSIALLPYSARY</sequence>
<dbReference type="GO" id="GO:0022627">
    <property type="term" value="C:cytosolic small ribosomal subunit"/>
    <property type="evidence" value="ECO:0007669"/>
    <property type="project" value="TreeGrafter"/>
</dbReference>
<evidence type="ECO:0000256" key="2">
    <source>
        <dbReference type="ARBA" id="ARBA00022980"/>
    </source>
</evidence>
<evidence type="ECO:0000256" key="3">
    <source>
        <dbReference type="ARBA" id="ARBA00023274"/>
    </source>
</evidence>
<dbReference type="NCBIfam" id="TIGR00165">
    <property type="entry name" value="S18"/>
    <property type="match status" value="1"/>
</dbReference>
<evidence type="ECO:0000256" key="4">
    <source>
        <dbReference type="ARBA" id="ARBA00035141"/>
    </source>
</evidence>
<dbReference type="EMBL" id="PFGP01000021">
    <property type="protein sequence ID" value="PIW66893.1"/>
    <property type="molecule type" value="Genomic_DNA"/>
</dbReference>
<keyword evidence="5" id="KW-0699">rRNA-binding</keyword>
<keyword evidence="5" id="KW-0694">RNA-binding</keyword>
<protein>
    <recommendedName>
        <fullName evidence="4 5">Small ribosomal subunit protein bS18</fullName>
    </recommendedName>
</protein>
<dbReference type="Pfam" id="PF01084">
    <property type="entry name" value="Ribosomal_S18"/>
    <property type="match status" value="1"/>
</dbReference>
<feature type="compositionally biased region" description="Basic residues" evidence="7">
    <location>
        <begin position="1"/>
        <end position="14"/>
    </location>
</feature>
<dbReference type="AlphaFoldDB" id="A0A2J0LMU0"/>